<feature type="non-terminal residue" evidence="1">
    <location>
        <position position="53"/>
    </location>
</feature>
<dbReference type="EMBL" id="JARKIE010000080">
    <property type="protein sequence ID" value="KAJ7688248.1"/>
    <property type="molecule type" value="Genomic_DNA"/>
</dbReference>
<evidence type="ECO:0000313" key="2">
    <source>
        <dbReference type="Proteomes" id="UP001221757"/>
    </source>
</evidence>
<dbReference type="Proteomes" id="UP001221757">
    <property type="component" value="Unassembled WGS sequence"/>
</dbReference>
<sequence length="53" mass="6027">MLTIHYRFFFRANSRCAPQSLPFSGVSPVWTGARRVLAIHYRSFSGIIVLVLS</sequence>
<keyword evidence="2" id="KW-1185">Reference proteome</keyword>
<accession>A0AAD7GCK7</accession>
<gene>
    <name evidence="1" type="ORF">B0H17DRAFT_1068924</name>
</gene>
<proteinExistence type="predicted"/>
<reference evidence="1" key="1">
    <citation type="submission" date="2023-03" db="EMBL/GenBank/DDBJ databases">
        <title>Massive genome expansion in bonnet fungi (Mycena s.s.) driven by repeated elements and novel gene families across ecological guilds.</title>
        <authorList>
            <consortium name="Lawrence Berkeley National Laboratory"/>
            <person name="Harder C.B."/>
            <person name="Miyauchi S."/>
            <person name="Viragh M."/>
            <person name="Kuo A."/>
            <person name="Thoen E."/>
            <person name="Andreopoulos B."/>
            <person name="Lu D."/>
            <person name="Skrede I."/>
            <person name="Drula E."/>
            <person name="Henrissat B."/>
            <person name="Morin E."/>
            <person name="Kohler A."/>
            <person name="Barry K."/>
            <person name="LaButti K."/>
            <person name="Morin E."/>
            <person name="Salamov A."/>
            <person name="Lipzen A."/>
            <person name="Mereny Z."/>
            <person name="Hegedus B."/>
            <person name="Baldrian P."/>
            <person name="Stursova M."/>
            <person name="Weitz H."/>
            <person name="Taylor A."/>
            <person name="Grigoriev I.V."/>
            <person name="Nagy L.G."/>
            <person name="Martin F."/>
            <person name="Kauserud H."/>
        </authorList>
    </citation>
    <scope>NUCLEOTIDE SEQUENCE</scope>
    <source>
        <strain evidence="1">CBHHK067</strain>
    </source>
</reference>
<dbReference type="AlphaFoldDB" id="A0AAD7GCK7"/>
<organism evidence="1 2">
    <name type="scientific">Mycena rosella</name>
    <name type="common">Pink bonnet</name>
    <name type="synonym">Agaricus rosellus</name>
    <dbReference type="NCBI Taxonomy" id="1033263"/>
    <lineage>
        <taxon>Eukaryota</taxon>
        <taxon>Fungi</taxon>
        <taxon>Dikarya</taxon>
        <taxon>Basidiomycota</taxon>
        <taxon>Agaricomycotina</taxon>
        <taxon>Agaricomycetes</taxon>
        <taxon>Agaricomycetidae</taxon>
        <taxon>Agaricales</taxon>
        <taxon>Marasmiineae</taxon>
        <taxon>Mycenaceae</taxon>
        <taxon>Mycena</taxon>
    </lineage>
</organism>
<evidence type="ECO:0000313" key="1">
    <source>
        <dbReference type="EMBL" id="KAJ7688248.1"/>
    </source>
</evidence>
<protein>
    <submittedName>
        <fullName evidence="1">Uncharacterized protein</fullName>
    </submittedName>
</protein>
<comment type="caution">
    <text evidence="1">The sequence shown here is derived from an EMBL/GenBank/DDBJ whole genome shotgun (WGS) entry which is preliminary data.</text>
</comment>
<name>A0AAD7GCK7_MYCRO</name>